<evidence type="ECO:0000256" key="1">
    <source>
        <dbReference type="ARBA" id="ARBA00008455"/>
    </source>
</evidence>
<evidence type="ECO:0000256" key="8">
    <source>
        <dbReference type="ARBA" id="ARBA00023157"/>
    </source>
</evidence>
<dbReference type="PANTHER" id="PTHR12411">
    <property type="entry name" value="CYSTEINE PROTEASE FAMILY C1-RELATED"/>
    <property type="match status" value="1"/>
</dbReference>
<reference evidence="15 16" key="1">
    <citation type="submission" date="2021-04" db="EMBL/GenBank/DDBJ databases">
        <authorList>
            <consortium name="Wellcome Sanger Institute Data Sharing"/>
        </authorList>
    </citation>
    <scope>NUCLEOTIDE SEQUENCE [LARGE SCALE GENOMIC DNA]</scope>
</reference>
<dbReference type="SMART" id="SM00848">
    <property type="entry name" value="Inhibitor_I29"/>
    <property type="match status" value="1"/>
</dbReference>
<dbReference type="Gene3D" id="1.10.287.2250">
    <property type="match status" value="1"/>
</dbReference>
<dbReference type="GO" id="GO:0004869">
    <property type="term" value="F:cysteine-type endopeptidase inhibitor activity"/>
    <property type="evidence" value="ECO:0007669"/>
    <property type="project" value="InterPro"/>
</dbReference>
<dbReference type="PRINTS" id="PR00705">
    <property type="entry name" value="PAPAIN"/>
</dbReference>
<dbReference type="SUPFAM" id="SSF54001">
    <property type="entry name" value="Cysteine proteinases"/>
    <property type="match status" value="1"/>
</dbReference>
<dbReference type="InterPro" id="IPR000668">
    <property type="entry name" value="Peptidase_C1A_C"/>
</dbReference>
<keyword evidence="7" id="KW-0865">Zymogen</keyword>
<dbReference type="Proteomes" id="UP000265040">
    <property type="component" value="Chromosome 10"/>
</dbReference>
<dbReference type="FunFam" id="3.10.450.10:FF:000004">
    <property type="entry name" value="Cystatin C"/>
    <property type="match status" value="1"/>
</dbReference>
<dbReference type="SMART" id="SM00043">
    <property type="entry name" value="CY"/>
    <property type="match status" value="1"/>
</dbReference>
<evidence type="ECO:0000256" key="2">
    <source>
        <dbReference type="ARBA" id="ARBA00009403"/>
    </source>
</evidence>
<gene>
    <name evidence="15" type="primary">CTSF</name>
</gene>
<feature type="domain" description="Cathepsin propeptide inhibitor" evidence="14">
    <location>
        <begin position="177"/>
        <end position="234"/>
    </location>
</feature>
<dbReference type="Gene3D" id="3.10.450.10">
    <property type="match status" value="1"/>
</dbReference>
<organism evidence="15 16">
    <name type="scientific">Anabas testudineus</name>
    <name type="common">Climbing perch</name>
    <name type="synonym">Anthias testudineus</name>
    <dbReference type="NCBI Taxonomy" id="64144"/>
    <lineage>
        <taxon>Eukaryota</taxon>
        <taxon>Metazoa</taxon>
        <taxon>Chordata</taxon>
        <taxon>Craniata</taxon>
        <taxon>Vertebrata</taxon>
        <taxon>Euteleostomi</taxon>
        <taxon>Actinopterygii</taxon>
        <taxon>Neopterygii</taxon>
        <taxon>Teleostei</taxon>
        <taxon>Neoteleostei</taxon>
        <taxon>Acanthomorphata</taxon>
        <taxon>Anabantaria</taxon>
        <taxon>Anabantiformes</taxon>
        <taxon>Anabantoidei</taxon>
        <taxon>Anabantidae</taxon>
        <taxon>Anabas</taxon>
    </lineage>
</organism>
<reference evidence="15" key="3">
    <citation type="submission" date="2025-09" db="UniProtKB">
        <authorList>
            <consortium name="Ensembl"/>
        </authorList>
    </citation>
    <scope>IDENTIFICATION</scope>
</reference>
<keyword evidence="5" id="KW-0378">Hydrolase</keyword>
<accession>A0AAQ6IQT8</accession>
<feature type="compositionally biased region" description="Basic and acidic residues" evidence="10">
    <location>
        <begin position="146"/>
        <end position="157"/>
    </location>
</feature>
<evidence type="ECO:0000256" key="7">
    <source>
        <dbReference type="ARBA" id="ARBA00023145"/>
    </source>
</evidence>
<evidence type="ECO:0000256" key="4">
    <source>
        <dbReference type="ARBA" id="ARBA00022729"/>
    </source>
</evidence>
<evidence type="ECO:0000256" key="10">
    <source>
        <dbReference type="SAM" id="MobiDB-lite"/>
    </source>
</evidence>
<comment type="similarity">
    <text evidence="2">Belongs to the cystatin family.</text>
</comment>
<dbReference type="GO" id="GO:0008234">
    <property type="term" value="F:cysteine-type peptidase activity"/>
    <property type="evidence" value="ECO:0007669"/>
    <property type="project" value="UniProtKB-KW"/>
</dbReference>
<dbReference type="SUPFAM" id="SSF54403">
    <property type="entry name" value="Cystatin/monellin"/>
    <property type="match status" value="1"/>
</dbReference>
<dbReference type="PROSITE" id="PS00639">
    <property type="entry name" value="THIOL_PROTEASE_HIS"/>
    <property type="match status" value="1"/>
</dbReference>
<dbReference type="InterPro" id="IPR000169">
    <property type="entry name" value="Pept_cys_AS"/>
</dbReference>
<evidence type="ECO:0000256" key="9">
    <source>
        <dbReference type="ARBA" id="ARBA00023180"/>
    </source>
</evidence>
<keyword evidence="4 11" id="KW-0732">Signal</keyword>
<dbReference type="FunFam" id="1.10.287.2250:FF:000001">
    <property type="entry name" value="Cathepsin F"/>
    <property type="match status" value="1"/>
</dbReference>
<evidence type="ECO:0000259" key="12">
    <source>
        <dbReference type="SMART" id="SM00043"/>
    </source>
</evidence>
<feature type="domain" description="Peptidase C1A papain C-terminal" evidence="13">
    <location>
        <begin position="262"/>
        <end position="433"/>
    </location>
</feature>
<dbReference type="InterPro" id="IPR039417">
    <property type="entry name" value="Peptidase_C1A_papain-like"/>
</dbReference>
<sequence length="435" mass="48693">METGSRCCPVVLCLALVAVLSPVLGLGEDLDRPLFGPPGSPVPLHDSDPGLKKALEFAEERYNRGSNSMHLRRVSRFISATKQLVKGIRYTITVELSNTQCKKSSMLRTCDFYPESQKLKTEVCVFEVWDIPWQGTSTLLKQKCQPRAEPHVEETAKSGEPSTSQPVEEPVELLGQFKEFMVKYNKVYSSQEEANRRLRIFHENLKTAEKLQALDQGSAEYGVTKFSDLTEEEFRSAYLNPLLSQWTLYRPMKPASLARGPAPASWDWRDHGAVSSVKDQGMCGSCWAFSVTGNIEGQWFLKNGSLLSLSEQELVDCDGLDQACRGGLPSNAYEAIEKLEIAAWLAENGPISVALNAFAMQFYRKGVSHPFKIFCNPWMIDHAVLLVGYGERKGIPYWAIKNSWGEDYGEQGYYYLYRGSNACGINRMCSSAVVN</sequence>
<dbReference type="AlphaFoldDB" id="A0AAQ6IQT8"/>
<dbReference type="GO" id="GO:0006508">
    <property type="term" value="P:proteolysis"/>
    <property type="evidence" value="ECO:0007669"/>
    <property type="project" value="UniProtKB-KW"/>
</dbReference>
<comment type="similarity">
    <text evidence="1">Belongs to the peptidase C1 family.</text>
</comment>
<dbReference type="Pfam" id="PF00031">
    <property type="entry name" value="Cystatin"/>
    <property type="match status" value="1"/>
</dbReference>
<evidence type="ECO:0008006" key="17">
    <source>
        <dbReference type="Google" id="ProtNLM"/>
    </source>
</evidence>
<dbReference type="GO" id="GO:0005737">
    <property type="term" value="C:cytoplasm"/>
    <property type="evidence" value="ECO:0007669"/>
    <property type="project" value="UniProtKB-ARBA"/>
</dbReference>
<dbReference type="InterPro" id="IPR000010">
    <property type="entry name" value="Cystatin_dom"/>
</dbReference>
<feature type="domain" description="Cystatin" evidence="12">
    <location>
        <begin position="36"/>
        <end position="145"/>
    </location>
</feature>
<evidence type="ECO:0000256" key="3">
    <source>
        <dbReference type="ARBA" id="ARBA00022670"/>
    </source>
</evidence>
<dbReference type="Ensembl" id="ENSATET00000075416.1">
    <property type="protein sequence ID" value="ENSATEP00000076277.1"/>
    <property type="gene ID" value="ENSATEG00000018328.3"/>
</dbReference>
<dbReference type="InterPro" id="IPR025660">
    <property type="entry name" value="Pept_his_AS"/>
</dbReference>
<proteinExistence type="inferred from homology"/>
<dbReference type="GeneTree" id="ENSGT00940000164681"/>
<evidence type="ECO:0000313" key="16">
    <source>
        <dbReference type="Proteomes" id="UP000265040"/>
    </source>
</evidence>
<keyword evidence="8" id="KW-1015">Disulfide bond</keyword>
<dbReference type="Pfam" id="PF00112">
    <property type="entry name" value="Peptidase_C1"/>
    <property type="match status" value="2"/>
</dbReference>
<dbReference type="PROSITE" id="PS00139">
    <property type="entry name" value="THIOL_PROTEASE_CYS"/>
    <property type="match status" value="1"/>
</dbReference>
<keyword evidence="6" id="KW-0788">Thiol protease</keyword>
<evidence type="ECO:0000259" key="14">
    <source>
        <dbReference type="SMART" id="SM00848"/>
    </source>
</evidence>
<protein>
    <recommendedName>
        <fullName evidence="17">Cathepsin F</fullName>
    </recommendedName>
</protein>
<dbReference type="Pfam" id="PF08246">
    <property type="entry name" value="Inhibitor_I29"/>
    <property type="match status" value="1"/>
</dbReference>
<dbReference type="CDD" id="cd02248">
    <property type="entry name" value="Peptidase_C1A"/>
    <property type="match status" value="1"/>
</dbReference>
<evidence type="ECO:0000256" key="5">
    <source>
        <dbReference type="ARBA" id="ARBA00022801"/>
    </source>
</evidence>
<evidence type="ECO:0000256" key="11">
    <source>
        <dbReference type="SAM" id="SignalP"/>
    </source>
</evidence>
<dbReference type="InterPro" id="IPR013128">
    <property type="entry name" value="Peptidase_C1A"/>
</dbReference>
<dbReference type="SMART" id="SM00645">
    <property type="entry name" value="Pept_C1"/>
    <property type="match status" value="1"/>
</dbReference>
<keyword evidence="3" id="KW-0645">Protease</keyword>
<feature type="chain" id="PRO_5043434204" description="Cathepsin F" evidence="11">
    <location>
        <begin position="26"/>
        <end position="435"/>
    </location>
</feature>
<name>A0AAQ6IQT8_ANATE</name>
<dbReference type="InterPro" id="IPR046350">
    <property type="entry name" value="Cystatin_sf"/>
</dbReference>
<dbReference type="CDD" id="cd00042">
    <property type="entry name" value="CY"/>
    <property type="match status" value="1"/>
</dbReference>
<keyword evidence="16" id="KW-1185">Reference proteome</keyword>
<reference evidence="15" key="2">
    <citation type="submission" date="2025-08" db="UniProtKB">
        <authorList>
            <consortium name="Ensembl"/>
        </authorList>
    </citation>
    <scope>IDENTIFICATION</scope>
</reference>
<dbReference type="GO" id="GO:0012505">
    <property type="term" value="C:endomembrane system"/>
    <property type="evidence" value="ECO:0007669"/>
    <property type="project" value="UniProtKB-ARBA"/>
</dbReference>
<dbReference type="InterPro" id="IPR013201">
    <property type="entry name" value="Prot_inhib_I29"/>
</dbReference>
<feature type="region of interest" description="Disordered" evidence="10">
    <location>
        <begin position="146"/>
        <end position="168"/>
    </location>
</feature>
<feature type="signal peptide" evidence="11">
    <location>
        <begin position="1"/>
        <end position="25"/>
    </location>
</feature>
<evidence type="ECO:0000259" key="13">
    <source>
        <dbReference type="SMART" id="SM00645"/>
    </source>
</evidence>
<dbReference type="GO" id="GO:0002376">
    <property type="term" value="P:immune system process"/>
    <property type="evidence" value="ECO:0007669"/>
    <property type="project" value="UniProtKB-ARBA"/>
</dbReference>
<keyword evidence="9" id="KW-0325">Glycoprotein</keyword>
<dbReference type="InterPro" id="IPR038765">
    <property type="entry name" value="Papain-like_cys_pep_sf"/>
</dbReference>
<evidence type="ECO:0000313" key="15">
    <source>
        <dbReference type="Ensembl" id="ENSATEP00000076277.1"/>
    </source>
</evidence>
<evidence type="ECO:0000256" key="6">
    <source>
        <dbReference type="ARBA" id="ARBA00022807"/>
    </source>
</evidence>
<dbReference type="Gene3D" id="3.90.70.10">
    <property type="entry name" value="Cysteine proteinases"/>
    <property type="match status" value="2"/>
</dbReference>
<dbReference type="GO" id="GO:0070013">
    <property type="term" value="C:intracellular organelle lumen"/>
    <property type="evidence" value="ECO:0007669"/>
    <property type="project" value="UniProtKB-ARBA"/>
</dbReference>